<gene>
    <name evidence="2" type="ORF">PGTUg99_029432</name>
</gene>
<dbReference type="Proteomes" id="UP000325313">
    <property type="component" value="Unassembled WGS sequence"/>
</dbReference>
<evidence type="ECO:0000313" key="3">
    <source>
        <dbReference type="Proteomes" id="UP000325313"/>
    </source>
</evidence>
<feature type="compositionally biased region" description="Low complexity" evidence="1">
    <location>
        <begin position="25"/>
        <end position="34"/>
    </location>
</feature>
<proteinExistence type="predicted"/>
<feature type="region of interest" description="Disordered" evidence="1">
    <location>
        <begin position="1"/>
        <end position="55"/>
    </location>
</feature>
<accession>A0A5B0S011</accession>
<feature type="compositionally biased region" description="Polar residues" evidence="1">
    <location>
        <begin position="40"/>
        <end position="55"/>
    </location>
</feature>
<dbReference type="AlphaFoldDB" id="A0A5B0S011"/>
<dbReference type="EMBL" id="VDEP01000105">
    <property type="protein sequence ID" value="KAA1131048.1"/>
    <property type="molecule type" value="Genomic_DNA"/>
</dbReference>
<evidence type="ECO:0000256" key="1">
    <source>
        <dbReference type="SAM" id="MobiDB-lite"/>
    </source>
</evidence>
<sequence length="55" mass="5956">MLANLGDSWEDLTGTGEVESDVESSSDSSELTSDLEADSTHAQTQSRCRRPTPQQ</sequence>
<comment type="caution">
    <text evidence="2">The sequence shown here is derived from an EMBL/GenBank/DDBJ whole genome shotgun (WGS) entry which is preliminary data.</text>
</comment>
<name>A0A5B0S011_PUCGR</name>
<protein>
    <submittedName>
        <fullName evidence="2">Uncharacterized protein</fullName>
    </submittedName>
</protein>
<evidence type="ECO:0000313" key="2">
    <source>
        <dbReference type="EMBL" id="KAA1131048.1"/>
    </source>
</evidence>
<organism evidence="2 3">
    <name type="scientific">Puccinia graminis f. sp. tritici</name>
    <dbReference type="NCBI Taxonomy" id="56615"/>
    <lineage>
        <taxon>Eukaryota</taxon>
        <taxon>Fungi</taxon>
        <taxon>Dikarya</taxon>
        <taxon>Basidiomycota</taxon>
        <taxon>Pucciniomycotina</taxon>
        <taxon>Pucciniomycetes</taxon>
        <taxon>Pucciniales</taxon>
        <taxon>Pucciniaceae</taxon>
        <taxon>Puccinia</taxon>
    </lineage>
</organism>
<reference evidence="2 3" key="1">
    <citation type="submission" date="2019-05" db="EMBL/GenBank/DDBJ databases">
        <title>Emergence of the Ug99 lineage of the wheat stem rust pathogen through somatic hybridization.</title>
        <authorList>
            <person name="Li F."/>
            <person name="Upadhyaya N.M."/>
            <person name="Sperschneider J."/>
            <person name="Matny O."/>
            <person name="Nguyen-Phuc H."/>
            <person name="Mago R."/>
            <person name="Raley C."/>
            <person name="Miller M.E."/>
            <person name="Silverstein K.A.T."/>
            <person name="Henningsen E."/>
            <person name="Hirsch C.D."/>
            <person name="Visser B."/>
            <person name="Pretorius Z.A."/>
            <person name="Steffenson B.J."/>
            <person name="Schwessinger B."/>
            <person name="Dodds P.N."/>
            <person name="Figueroa M."/>
        </authorList>
    </citation>
    <scope>NUCLEOTIDE SEQUENCE [LARGE SCALE GENOMIC DNA]</scope>
    <source>
        <strain evidence="2 3">Ug99</strain>
    </source>
</reference>